<accession>A0AA42HQK8</accession>
<comment type="caution">
    <text evidence="1">The sequence shown here is derived from an EMBL/GenBank/DDBJ whole genome shotgun (WGS) entry which is preliminary data.</text>
</comment>
<dbReference type="RefSeq" id="WP_279859917.1">
    <property type="nucleotide sequence ID" value="NZ_JAODZU010000006.1"/>
</dbReference>
<gene>
    <name evidence="1" type="ORF">N7330_07055</name>
</gene>
<dbReference type="EMBL" id="JAODZU010000006">
    <property type="protein sequence ID" value="MDH0362814.1"/>
    <property type="molecule type" value="Genomic_DNA"/>
</dbReference>
<protein>
    <submittedName>
        <fullName evidence="1">Uncharacterized protein</fullName>
    </submittedName>
</protein>
<sequence length="134" mass="15057">MNQAATPTSAAPTGSHLIHASGHVDFLPSLDNTRRFWPVYQHQIDDTPPSNWVGHLMDGARCTASLKPHLFDADYQIYADNNGDVHTTVARHDHRKKPGAYQVYIIKNTSGHTWHTWLRAVADDFGWLVEVPTC</sequence>
<evidence type="ECO:0000313" key="2">
    <source>
        <dbReference type="Proteomes" id="UP001158297"/>
    </source>
</evidence>
<organism evidence="1 2">
    <name type="scientific">Comamonas aquatica</name>
    <dbReference type="NCBI Taxonomy" id="225991"/>
    <lineage>
        <taxon>Bacteria</taxon>
        <taxon>Pseudomonadati</taxon>
        <taxon>Pseudomonadota</taxon>
        <taxon>Betaproteobacteria</taxon>
        <taxon>Burkholderiales</taxon>
        <taxon>Comamonadaceae</taxon>
        <taxon>Comamonas</taxon>
    </lineage>
</organism>
<evidence type="ECO:0000313" key="1">
    <source>
        <dbReference type="EMBL" id="MDH0362814.1"/>
    </source>
</evidence>
<dbReference type="AlphaFoldDB" id="A0AA42HQK8"/>
<name>A0AA42HQK8_9BURK</name>
<proteinExistence type="predicted"/>
<reference evidence="1" key="1">
    <citation type="submission" date="2022-09" db="EMBL/GenBank/DDBJ databases">
        <title>Intensive care unit water sources are persistently colonized with multi-drug resistant bacteria and are the site of extensive horizontal gene transfer of antibiotic resistance genes.</title>
        <authorList>
            <person name="Diorio-Toth L."/>
        </authorList>
    </citation>
    <scope>NUCLEOTIDE SEQUENCE</scope>
    <source>
        <strain evidence="1">GD04130</strain>
    </source>
</reference>
<dbReference type="Proteomes" id="UP001158297">
    <property type="component" value="Unassembled WGS sequence"/>
</dbReference>